<evidence type="ECO:0000313" key="2">
    <source>
        <dbReference type="Proteomes" id="UP000015103"/>
    </source>
</evidence>
<protein>
    <submittedName>
        <fullName evidence="1">Uncharacterized protein</fullName>
    </submittedName>
</protein>
<keyword evidence="2" id="KW-1185">Reference proteome</keyword>
<dbReference type="InParanoid" id="T1I035"/>
<accession>T1I035</accession>
<reference evidence="1" key="1">
    <citation type="submission" date="2015-05" db="UniProtKB">
        <authorList>
            <consortium name="EnsemblMetazoa"/>
        </authorList>
    </citation>
    <scope>IDENTIFICATION</scope>
</reference>
<evidence type="ECO:0000313" key="1">
    <source>
        <dbReference type="EnsemblMetazoa" id="RPRC009655-PA"/>
    </source>
</evidence>
<dbReference type="Proteomes" id="UP000015103">
    <property type="component" value="Unassembled WGS sequence"/>
</dbReference>
<dbReference type="VEuPathDB" id="VectorBase:RPRC009655"/>
<organism evidence="1 2">
    <name type="scientific">Rhodnius prolixus</name>
    <name type="common">Triatomid bug</name>
    <dbReference type="NCBI Taxonomy" id="13249"/>
    <lineage>
        <taxon>Eukaryota</taxon>
        <taxon>Metazoa</taxon>
        <taxon>Ecdysozoa</taxon>
        <taxon>Arthropoda</taxon>
        <taxon>Hexapoda</taxon>
        <taxon>Insecta</taxon>
        <taxon>Pterygota</taxon>
        <taxon>Neoptera</taxon>
        <taxon>Paraneoptera</taxon>
        <taxon>Hemiptera</taxon>
        <taxon>Heteroptera</taxon>
        <taxon>Panheteroptera</taxon>
        <taxon>Cimicomorpha</taxon>
        <taxon>Reduviidae</taxon>
        <taxon>Triatominae</taxon>
        <taxon>Rhodnius</taxon>
    </lineage>
</organism>
<name>T1I035_RHOPR</name>
<sequence length="20" mass="2606">MNCECFISYFYISLFRNRWI</sequence>
<dbReference type="HOGENOM" id="CLU_3429687_0_0_1"/>
<dbReference type="AlphaFoldDB" id="T1I035"/>
<dbReference type="EMBL" id="ACPB03012596">
    <property type="status" value="NOT_ANNOTATED_CDS"/>
    <property type="molecule type" value="Genomic_DNA"/>
</dbReference>
<proteinExistence type="predicted"/>
<dbReference type="EnsemblMetazoa" id="RPRC009655-RA">
    <property type="protein sequence ID" value="RPRC009655-PA"/>
    <property type="gene ID" value="RPRC009655"/>
</dbReference>